<accession>A0A542YR25</accession>
<feature type="domain" description="PPM-type phosphatase" evidence="1">
    <location>
        <begin position="2"/>
        <end position="235"/>
    </location>
</feature>
<evidence type="ECO:0000313" key="2">
    <source>
        <dbReference type="EMBL" id="TQL50517.1"/>
    </source>
</evidence>
<evidence type="ECO:0000313" key="3">
    <source>
        <dbReference type="Proteomes" id="UP000319516"/>
    </source>
</evidence>
<sequence>MRVGSATHIGLVREGNEDALAVGDGLWVVVDGMGGHEGGEVAAEAATQALLEHAGARREDGRWAHALPDAFRVGHERVSARGVETGMPDMGCVAVLARLGGPDAPDTVEGAWVGDCRAYHLVDGTLHRLTTDHNVAAELLAAGQLTPEQAHDHWGQSKLTRRLGGAGPAAEADTLTVAASGRLLLCTDDLTIHLCDPEIASLLAEGDPQAACEALTGAALAAGGIDNVSVVVVDLDD</sequence>
<dbReference type="SMART" id="SM00331">
    <property type="entry name" value="PP2C_SIG"/>
    <property type="match status" value="1"/>
</dbReference>
<dbReference type="RefSeq" id="WP_141784643.1">
    <property type="nucleotide sequence ID" value="NZ_BAAAIK010000002.1"/>
</dbReference>
<proteinExistence type="predicted"/>
<reference evidence="2 3" key="1">
    <citation type="submission" date="2019-06" db="EMBL/GenBank/DDBJ databases">
        <title>Sequencing the genomes of 1000 actinobacteria strains.</title>
        <authorList>
            <person name="Klenk H.-P."/>
        </authorList>
    </citation>
    <scope>NUCLEOTIDE SEQUENCE [LARGE SCALE GENOMIC DNA]</scope>
    <source>
        <strain evidence="2 3">DSM 12335</strain>
    </source>
</reference>
<dbReference type="Gene3D" id="3.60.40.10">
    <property type="entry name" value="PPM-type phosphatase domain"/>
    <property type="match status" value="1"/>
</dbReference>
<evidence type="ECO:0000259" key="1">
    <source>
        <dbReference type="PROSITE" id="PS51746"/>
    </source>
</evidence>
<dbReference type="SUPFAM" id="SSF81606">
    <property type="entry name" value="PP2C-like"/>
    <property type="match status" value="1"/>
</dbReference>
<dbReference type="EMBL" id="VFOP01000001">
    <property type="protein sequence ID" value="TQL50517.1"/>
    <property type="molecule type" value="Genomic_DNA"/>
</dbReference>
<dbReference type="AlphaFoldDB" id="A0A542YR25"/>
<dbReference type="PROSITE" id="PS51746">
    <property type="entry name" value="PPM_2"/>
    <property type="match status" value="1"/>
</dbReference>
<dbReference type="SMART" id="SM00332">
    <property type="entry name" value="PP2Cc"/>
    <property type="match status" value="1"/>
</dbReference>
<dbReference type="InterPro" id="IPR001932">
    <property type="entry name" value="PPM-type_phosphatase-like_dom"/>
</dbReference>
<organism evidence="2 3">
    <name type="scientific">Ornithinicoccus hortensis</name>
    <dbReference type="NCBI Taxonomy" id="82346"/>
    <lineage>
        <taxon>Bacteria</taxon>
        <taxon>Bacillati</taxon>
        <taxon>Actinomycetota</taxon>
        <taxon>Actinomycetes</taxon>
        <taxon>Micrococcales</taxon>
        <taxon>Intrasporangiaceae</taxon>
        <taxon>Ornithinicoccus</taxon>
    </lineage>
</organism>
<comment type="caution">
    <text evidence="2">The sequence shown here is derived from an EMBL/GenBank/DDBJ whole genome shotgun (WGS) entry which is preliminary data.</text>
</comment>
<dbReference type="OrthoDB" id="9801841at2"/>
<protein>
    <submittedName>
        <fullName evidence="2">Protein phosphatase</fullName>
    </submittedName>
</protein>
<gene>
    <name evidence="2" type="ORF">FB467_1628</name>
</gene>
<dbReference type="Pfam" id="PF13672">
    <property type="entry name" value="PP2C_2"/>
    <property type="match status" value="1"/>
</dbReference>
<dbReference type="InterPro" id="IPR036457">
    <property type="entry name" value="PPM-type-like_dom_sf"/>
</dbReference>
<keyword evidence="3" id="KW-1185">Reference proteome</keyword>
<dbReference type="Proteomes" id="UP000319516">
    <property type="component" value="Unassembled WGS sequence"/>
</dbReference>
<name>A0A542YR25_9MICO</name>